<reference evidence="1 2" key="1">
    <citation type="submission" date="2015-12" db="EMBL/GenBank/DDBJ databases">
        <authorList>
            <person name="Shamseldin A."/>
            <person name="Moawad H."/>
            <person name="Abd El-Rahim W.M."/>
            <person name="Sadowsky M.J."/>
        </authorList>
    </citation>
    <scope>NUCLEOTIDE SEQUENCE [LARGE SCALE GENOMIC DNA]</scope>
    <source>
        <strain evidence="1 2">SJ5A-1</strain>
    </source>
</reference>
<comment type="caution">
    <text evidence="1">The sequence shown here is derived from an EMBL/GenBank/DDBJ whole genome shotgun (WGS) entry which is preliminary data.</text>
</comment>
<dbReference type="AlphaFoldDB" id="A0A0W7WJ26"/>
<evidence type="ECO:0000313" key="1">
    <source>
        <dbReference type="EMBL" id="KUF10516.1"/>
    </source>
</evidence>
<gene>
    <name evidence="1" type="ORF">AVJ23_11590</name>
</gene>
<keyword evidence="2" id="KW-1185">Reference proteome</keyword>
<accession>A0A0W7WJ26</accession>
<dbReference type="Proteomes" id="UP000054396">
    <property type="component" value="Unassembled WGS sequence"/>
</dbReference>
<name>A0A0W7WJ26_9RHOB</name>
<dbReference type="EMBL" id="LPXO01000006">
    <property type="protein sequence ID" value="KUF10516.1"/>
    <property type="molecule type" value="Genomic_DNA"/>
</dbReference>
<organism evidence="1 2">
    <name type="scientific">Pseudoponticoccus marisrubri</name>
    <dbReference type="NCBI Taxonomy" id="1685382"/>
    <lineage>
        <taxon>Bacteria</taxon>
        <taxon>Pseudomonadati</taxon>
        <taxon>Pseudomonadota</taxon>
        <taxon>Alphaproteobacteria</taxon>
        <taxon>Rhodobacterales</taxon>
        <taxon>Roseobacteraceae</taxon>
        <taxon>Pseudoponticoccus</taxon>
    </lineage>
</organism>
<evidence type="ECO:0000313" key="2">
    <source>
        <dbReference type="Proteomes" id="UP000054396"/>
    </source>
</evidence>
<dbReference type="OrthoDB" id="7866133at2"/>
<protein>
    <submittedName>
        <fullName evidence="1">Uncharacterized protein</fullName>
    </submittedName>
</protein>
<dbReference type="RefSeq" id="WP_058862355.1">
    <property type="nucleotide sequence ID" value="NZ_LPXO01000006.1"/>
</dbReference>
<sequence>MATYKAVLMHGERGGEGRYSFEAEDGVLERSTHATMTAFMQHLQGKLEPAHMDWRLDGVLRNDDLGVITAAGTLIFDAGDRQPFVCMINEA</sequence>
<proteinExistence type="predicted"/>